<name>A0ABQ6MEA4_9STRA</name>
<gene>
    <name evidence="1" type="ORF">TeGR_g289</name>
</gene>
<evidence type="ECO:0000313" key="1">
    <source>
        <dbReference type="EMBL" id="GMI24513.1"/>
    </source>
</evidence>
<dbReference type="Gene3D" id="3.10.129.10">
    <property type="entry name" value="Hotdog Thioesterase"/>
    <property type="match status" value="1"/>
</dbReference>
<protein>
    <submittedName>
        <fullName evidence="1">Uncharacterized protein</fullName>
    </submittedName>
</protein>
<proteinExistence type="predicted"/>
<evidence type="ECO:0000313" key="2">
    <source>
        <dbReference type="Proteomes" id="UP001165060"/>
    </source>
</evidence>
<dbReference type="PANTHER" id="PTHR31793">
    <property type="entry name" value="4-HYDROXYBENZOYL-COA THIOESTERASE FAMILY MEMBER"/>
    <property type="match status" value="1"/>
</dbReference>
<dbReference type="InterPro" id="IPR029069">
    <property type="entry name" value="HotDog_dom_sf"/>
</dbReference>
<accession>A0ABQ6MEA4</accession>
<dbReference type="Proteomes" id="UP001165060">
    <property type="component" value="Unassembled WGS sequence"/>
</dbReference>
<dbReference type="EMBL" id="BRYB01001383">
    <property type="protein sequence ID" value="GMI24513.1"/>
    <property type="molecule type" value="Genomic_DNA"/>
</dbReference>
<organism evidence="1 2">
    <name type="scientific">Tetraparma gracilis</name>
    <dbReference type="NCBI Taxonomy" id="2962635"/>
    <lineage>
        <taxon>Eukaryota</taxon>
        <taxon>Sar</taxon>
        <taxon>Stramenopiles</taxon>
        <taxon>Ochrophyta</taxon>
        <taxon>Bolidophyceae</taxon>
        <taxon>Parmales</taxon>
        <taxon>Triparmaceae</taxon>
        <taxon>Tetraparma</taxon>
    </lineage>
</organism>
<comment type="caution">
    <text evidence="1">The sequence shown here is derived from an EMBL/GenBank/DDBJ whole genome shotgun (WGS) entry which is preliminary data.</text>
</comment>
<dbReference type="Pfam" id="PF13279">
    <property type="entry name" value="4HBT_2"/>
    <property type="match status" value="1"/>
</dbReference>
<dbReference type="SUPFAM" id="SSF54637">
    <property type="entry name" value="Thioesterase/thiol ester dehydrase-isomerase"/>
    <property type="match status" value="1"/>
</dbReference>
<dbReference type="CDD" id="cd00586">
    <property type="entry name" value="4HBT"/>
    <property type="match status" value="1"/>
</dbReference>
<dbReference type="InterPro" id="IPR050563">
    <property type="entry name" value="4-hydroxybenzoyl-CoA_TE"/>
</dbReference>
<sequence length="175" mass="19473">MVPDQLKDFPALERVSVQWGDMDAFQRINNAMYIKYFESARITHFYQLGLAAHNAGDSVESGGSFDFKGFMHAKGVGPILASTSCTFKAASKYPDDLIVGSKIDEADLGEDRFVMQYRVYSKTLDRVLADGDGVIVMFDYEMNKKGRVSEELRRAILAVDARGPEFGFGDMSSIL</sequence>
<reference evidence="1 2" key="1">
    <citation type="journal article" date="2023" name="Commun. Biol.">
        <title>Genome analysis of Parmales, the sister group of diatoms, reveals the evolutionary specialization of diatoms from phago-mixotrophs to photoautotrophs.</title>
        <authorList>
            <person name="Ban H."/>
            <person name="Sato S."/>
            <person name="Yoshikawa S."/>
            <person name="Yamada K."/>
            <person name="Nakamura Y."/>
            <person name="Ichinomiya M."/>
            <person name="Sato N."/>
            <person name="Blanc-Mathieu R."/>
            <person name="Endo H."/>
            <person name="Kuwata A."/>
            <person name="Ogata H."/>
        </authorList>
    </citation>
    <scope>NUCLEOTIDE SEQUENCE [LARGE SCALE GENOMIC DNA]</scope>
</reference>
<dbReference type="PANTHER" id="PTHR31793:SF39">
    <property type="entry name" value="THIOESTERASE_THIOL ESTER DEHYDRASE-ISOMERASE"/>
    <property type="match status" value="1"/>
</dbReference>
<keyword evidence="2" id="KW-1185">Reference proteome</keyword>